<keyword evidence="1" id="KW-0540">Nuclease</keyword>
<reference evidence="3" key="1">
    <citation type="journal article" date="2020" name="J. ISSAAS">
        <title>Lactobacilli and other gastrointestinal microbiota of Peromyscus leucopus, reservoir host for agents of Lyme disease and other zoonoses in North America.</title>
        <authorList>
            <person name="Milovic A."/>
            <person name="Bassam K."/>
            <person name="Shao H."/>
            <person name="Chatzistamou I."/>
            <person name="Tufts D.M."/>
            <person name="Diuk-Wasser M."/>
            <person name="Barbour A.G."/>
        </authorList>
    </citation>
    <scope>NUCLEOTIDE SEQUENCE</scope>
    <source>
        <strain evidence="3">LL4</strain>
    </source>
</reference>
<evidence type="ECO:0000256" key="1">
    <source>
        <dbReference type="ARBA" id="ARBA00022839"/>
    </source>
</evidence>
<dbReference type="SMART" id="SM00955">
    <property type="entry name" value="RNB"/>
    <property type="match status" value="1"/>
</dbReference>
<protein>
    <submittedName>
        <fullName evidence="3">Ribonuclease R</fullName>
    </submittedName>
</protein>
<dbReference type="Pfam" id="PF22896">
    <property type="entry name" value="OB_RNR_1st"/>
    <property type="match status" value="1"/>
</dbReference>
<dbReference type="Pfam" id="PF24190">
    <property type="entry name" value="OB_RNR_2nd"/>
    <property type="match status" value="1"/>
</dbReference>
<name>A0A650EK49_9HELI</name>
<dbReference type="Pfam" id="PF00773">
    <property type="entry name" value="RNB"/>
    <property type="match status" value="1"/>
</dbReference>
<keyword evidence="1" id="KW-0269">Exonuclease</keyword>
<evidence type="ECO:0000313" key="3">
    <source>
        <dbReference type="EMBL" id="QGT50127.1"/>
    </source>
</evidence>
<dbReference type="AlphaFoldDB" id="A0A650EK49"/>
<dbReference type="InterPro" id="IPR022966">
    <property type="entry name" value="RNase_II/R_CS"/>
</dbReference>
<dbReference type="PANTHER" id="PTHR23355:SF9">
    <property type="entry name" value="DIS3-LIKE EXONUCLEASE 2"/>
    <property type="match status" value="1"/>
</dbReference>
<dbReference type="PANTHER" id="PTHR23355">
    <property type="entry name" value="RIBONUCLEASE"/>
    <property type="match status" value="1"/>
</dbReference>
<keyword evidence="1" id="KW-0378">Hydrolase</keyword>
<dbReference type="InterPro" id="IPR050180">
    <property type="entry name" value="RNR_Ribonuclease"/>
</dbReference>
<dbReference type="InterPro" id="IPR057293">
    <property type="entry name" value="RNR_OB2"/>
</dbReference>
<sequence length="669" mass="76760">MLSFYALIATGCPMRQIHKSFIWALERLKSFGVLEIKGDFCTLKSDFVIGSIDISRSKKVFLKSFNPAHTRDWVVQGGFGLKKGDVILAKINTAKGVKSHKTTKKRTNARYITTLFSPQTHIIALIVMNKGRYKAFALSNSMENVLVDVNVSQKSLKVLPKNCVVKLELQSKNITEVLGVLDDAHIDEKIVLGYYDKQEAFSEEALKMADSFGQVVEASMYPSREDLRHLPFCVIDPIDAKDHDDAIYFDSKTRTLYVAIADVSEYVSINSVLDNEARKRGFSIYFPHKVVPMLPFALSAHICSLLPNEDRLAMVWQITLDENAQVIESRLFEAIIKSYANVSYEQVNQWLNHPRSKHTIPKSITQWLKAYIPYVQKYKENRLCYGYEFNHQEIILELNQDAFVCGWHKHKQTFAHSIIEESMLLANTQSAKMLQSHTPKALFRIHPPPKEERIRMLMWELENLGFEVPDSKNLHTLITHLQTQSHNETLRDLLDSAIIRSFAKATYSTTNVGHFGLGFESYTHFTSPIRRYSDLVVHRILKAILHQEKNLTFLLESLNGIAEDLNVKEKQISHIEQYFYHLKMLRYATFLLEQDSKPLMCQALVIDEISHCVALDIIPEAKILLPQSLEKFTLVSVEIVNVDRVRGIIYGEIRLTNKGDSVKQKDFYV</sequence>
<gene>
    <name evidence="3" type="ORF">Helico4rc_2470</name>
</gene>
<dbReference type="InterPro" id="IPR054561">
    <property type="entry name" value="RNR_OB1_N"/>
</dbReference>
<dbReference type="GO" id="GO:0004527">
    <property type="term" value="F:exonuclease activity"/>
    <property type="evidence" value="ECO:0007669"/>
    <property type="project" value="UniProtKB-KW"/>
</dbReference>
<dbReference type="GO" id="GO:0006402">
    <property type="term" value="P:mRNA catabolic process"/>
    <property type="evidence" value="ECO:0007669"/>
    <property type="project" value="TreeGrafter"/>
</dbReference>
<dbReference type="EMBL" id="MN577567">
    <property type="protein sequence ID" value="QGT50127.1"/>
    <property type="molecule type" value="Genomic_DNA"/>
</dbReference>
<dbReference type="GO" id="GO:0005829">
    <property type="term" value="C:cytosol"/>
    <property type="evidence" value="ECO:0007669"/>
    <property type="project" value="TreeGrafter"/>
</dbReference>
<accession>A0A650EK49</accession>
<dbReference type="SUPFAM" id="SSF50249">
    <property type="entry name" value="Nucleic acid-binding proteins"/>
    <property type="match status" value="1"/>
</dbReference>
<feature type="domain" description="RNB" evidence="2">
    <location>
        <begin position="224"/>
        <end position="547"/>
    </location>
</feature>
<dbReference type="InterPro" id="IPR012340">
    <property type="entry name" value="NA-bd_OB-fold"/>
</dbReference>
<organism evidence="3">
    <name type="scientific">uncultured Helicobacter sp</name>
    <dbReference type="NCBI Taxonomy" id="175537"/>
    <lineage>
        <taxon>Bacteria</taxon>
        <taxon>Pseudomonadati</taxon>
        <taxon>Campylobacterota</taxon>
        <taxon>Epsilonproteobacteria</taxon>
        <taxon>Campylobacterales</taxon>
        <taxon>Helicobacteraceae</taxon>
        <taxon>Helicobacter</taxon>
        <taxon>environmental samples</taxon>
    </lineage>
</organism>
<dbReference type="PROSITE" id="PS01175">
    <property type="entry name" value="RIBONUCLEASE_II"/>
    <property type="match status" value="1"/>
</dbReference>
<proteinExistence type="predicted"/>
<dbReference type="InterPro" id="IPR001900">
    <property type="entry name" value="RNase_II/R"/>
</dbReference>
<evidence type="ECO:0000259" key="2">
    <source>
        <dbReference type="SMART" id="SM00955"/>
    </source>
</evidence>
<dbReference type="GO" id="GO:0003723">
    <property type="term" value="F:RNA binding"/>
    <property type="evidence" value="ECO:0007669"/>
    <property type="project" value="InterPro"/>
</dbReference>
<dbReference type="GO" id="GO:0004540">
    <property type="term" value="F:RNA nuclease activity"/>
    <property type="evidence" value="ECO:0007669"/>
    <property type="project" value="InterPro"/>
</dbReference>